<dbReference type="Proteomes" id="UP000830967">
    <property type="component" value="Segment"/>
</dbReference>
<dbReference type="EMBL" id="ON086804">
    <property type="protein sequence ID" value="UPU16125.1"/>
    <property type="molecule type" value="Genomic_DNA"/>
</dbReference>
<reference evidence="1" key="1">
    <citation type="submission" date="2022-03" db="EMBL/GenBank/DDBJ databases">
        <authorList>
            <person name="Ragab S."/>
            <person name="Abdelmoteleb M."/>
            <person name="El-Shibiny A."/>
        </authorList>
    </citation>
    <scope>NUCLEOTIDE SEQUENCE</scope>
</reference>
<name>A0AAE9KT85_9CAUD</name>
<proteinExistence type="predicted"/>
<keyword evidence="2" id="KW-1185">Reference proteome</keyword>
<organism evidence="1 2">
    <name type="scientific">Escherichia phage ZCEC13</name>
    <dbReference type="NCBI Taxonomy" id="2935866"/>
    <lineage>
        <taxon>Viruses</taxon>
        <taxon>Duplodnaviria</taxon>
        <taxon>Heunggongvirae</taxon>
        <taxon>Uroviricota</taxon>
        <taxon>Caudoviricetes</taxon>
        <taxon>Jameshumphriesvirinae</taxon>
        <taxon>Zewailvirus</taxon>
        <taxon>Zewailvirus ZCEC13</taxon>
    </lineage>
</organism>
<sequence>MVSLPAQLKMLSQMTRRNTGSNGTMVITAVTHSAI</sequence>
<evidence type="ECO:0000313" key="1">
    <source>
        <dbReference type="EMBL" id="UPU16125.1"/>
    </source>
</evidence>
<accession>A0AAE9KT85</accession>
<evidence type="ECO:0000313" key="2">
    <source>
        <dbReference type="Proteomes" id="UP000830967"/>
    </source>
</evidence>
<protein>
    <submittedName>
        <fullName evidence="1">Uncharacterized protein</fullName>
    </submittedName>
</protein>